<evidence type="ECO:0000256" key="1">
    <source>
        <dbReference type="SAM" id="Phobius"/>
    </source>
</evidence>
<feature type="transmembrane region" description="Helical" evidence="1">
    <location>
        <begin position="157"/>
        <end position="178"/>
    </location>
</feature>
<keyword evidence="1" id="KW-0812">Transmembrane</keyword>
<feature type="transmembrane region" description="Helical" evidence="1">
    <location>
        <begin position="128"/>
        <end position="145"/>
    </location>
</feature>
<name>A0A511JC04_9CELL</name>
<organism evidence="2 3">
    <name type="scientific">Cellulomonas composti</name>
    <dbReference type="NCBI Taxonomy" id="266130"/>
    <lineage>
        <taxon>Bacteria</taxon>
        <taxon>Bacillati</taxon>
        <taxon>Actinomycetota</taxon>
        <taxon>Actinomycetes</taxon>
        <taxon>Micrococcales</taxon>
        <taxon>Cellulomonadaceae</taxon>
        <taxon>Cellulomonas</taxon>
    </lineage>
</organism>
<dbReference type="AlphaFoldDB" id="A0A511JC04"/>
<feature type="transmembrane region" description="Helical" evidence="1">
    <location>
        <begin position="101"/>
        <end position="121"/>
    </location>
</feature>
<keyword evidence="1" id="KW-1133">Transmembrane helix</keyword>
<protein>
    <submittedName>
        <fullName evidence="2">Membrane protein</fullName>
    </submittedName>
</protein>
<accession>A0A511JC04</accession>
<evidence type="ECO:0000313" key="3">
    <source>
        <dbReference type="Proteomes" id="UP000321720"/>
    </source>
</evidence>
<keyword evidence="1" id="KW-0472">Membrane</keyword>
<dbReference type="EMBL" id="BJWG01000009">
    <property type="protein sequence ID" value="GEL95530.1"/>
    <property type="molecule type" value="Genomic_DNA"/>
</dbReference>
<dbReference type="Proteomes" id="UP000321720">
    <property type="component" value="Unassembled WGS sequence"/>
</dbReference>
<reference evidence="2 3" key="1">
    <citation type="submission" date="2019-07" db="EMBL/GenBank/DDBJ databases">
        <title>Whole genome shotgun sequence of Cellulomonas composti NBRC 100758.</title>
        <authorList>
            <person name="Hosoyama A."/>
            <person name="Uohara A."/>
            <person name="Ohji S."/>
            <person name="Ichikawa N."/>
        </authorList>
    </citation>
    <scope>NUCLEOTIDE SEQUENCE [LARGE SCALE GENOMIC DNA]</scope>
    <source>
        <strain evidence="2 3">NBRC 100758</strain>
    </source>
</reference>
<keyword evidence="3" id="KW-1185">Reference proteome</keyword>
<evidence type="ECO:0000313" key="2">
    <source>
        <dbReference type="EMBL" id="GEL95530.1"/>
    </source>
</evidence>
<dbReference type="OrthoDB" id="3253635at2"/>
<sequence length="194" mass="20629">MTAISQAADTTSTAAVVTEESVVTSSKARVMLAVTRLATGFIFLWAFLDKTFGLHYSTGAPVAEGEPSKSWLEGGTPAQGFMKFGASGPFKDFFANLASPLADWLFMLSMLGVGAAVMLGVGLRVSAAVGSFVMAMMWLAEWPLAQGSTNPLVDYHVIYALVLVIVALTFAGDTWGLGKKWANLPIVQSQGWLR</sequence>
<dbReference type="RefSeq" id="WP_146843172.1">
    <property type="nucleotide sequence ID" value="NZ_BJWG01000009.1"/>
</dbReference>
<proteinExistence type="predicted"/>
<gene>
    <name evidence="2" type="ORF">CCO02nite_21880</name>
</gene>
<feature type="transmembrane region" description="Helical" evidence="1">
    <location>
        <begin position="30"/>
        <end position="48"/>
    </location>
</feature>
<comment type="caution">
    <text evidence="2">The sequence shown here is derived from an EMBL/GenBank/DDBJ whole genome shotgun (WGS) entry which is preliminary data.</text>
</comment>